<protein>
    <recommendedName>
        <fullName evidence="9">Beta-galactosidase</fullName>
    </recommendedName>
</protein>
<dbReference type="Gene3D" id="3.20.20.80">
    <property type="entry name" value="Glycosidases"/>
    <property type="match status" value="1"/>
</dbReference>
<evidence type="ECO:0000259" key="6">
    <source>
        <dbReference type="Pfam" id="PF02837"/>
    </source>
</evidence>
<dbReference type="InterPro" id="IPR006103">
    <property type="entry name" value="Glyco_hydro_2_cat"/>
</dbReference>
<dbReference type="InterPro" id="IPR006101">
    <property type="entry name" value="Glyco_hydro_2"/>
</dbReference>
<evidence type="ECO:0000313" key="8">
    <source>
        <dbReference type="Proteomes" id="UP000438914"/>
    </source>
</evidence>
<accession>A0A7K0KG71</accession>
<comment type="caution">
    <text evidence="7">The sequence shown here is derived from an EMBL/GenBank/DDBJ whole genome shotgun (WGS) entry which is preliminary data.</text>
</comment>
<evidence type="ECO:0000256" key="2">
    <source>
        <dbReference type="ARBA" id="ARBA00022801"/>
    </source>
</evidence>
<evidence type="ECO:0000259" key="4">
    <source>
        <dbReference type="Pfam" id="PF00703"/>
    </source>
</evidence>
<keyword evidence="2" id="KW-0378">Hydrolase</keyword>
<dbReference type="InterPro" id="IPR013783">
    <property type="entry name" value="Ig-like_fold"/>
</dbReference>
<sequence>MTAMKNKNNKRIPFVFILTILLLSCLPTWGQDLGTDMQKLVDWQFSLDSIHWQQVAIPHSYNATDGHSHKYYRGKAYYRRNVVLSESDLRRPLMLLFEGAAQQATIEINGTKVQNHKGGYTPFWINLKGLVRKGENRIEVTCDNHEDVNLIPVSSDFNKNGGLHNPVWLLKMSPIYFSPTNTGLYRLHVATPHVSDREAQACMRADIVNASGSRQQVSVDITLLDKAGKKVYASQRNLRLPKSAAQPVTIVDSFTVQQPHLWNGLKDPYLYQAVMTICDKKGHKLDEVKTKIGFRYFQATADKGFFLNGKSYPLHGVSEHQDIDGKASAVSDSDIICDYQTIKELGCNFLRLAHYPHRDIEYALCDSLGIIVQTEIPWVNVCGVNAEPAYFDNIHQQMREMITSLYNHPSIVFWGMWNELDSWGNTDRLQGKIDCQRIVDESAKLYDDAKQLDPYRLVGVTDCSLYQRDGYIHLKGDFFSENRYNGWYYNHDNPANIRKEMNEIHQKMGVVNISEYGAGCNPFCHITSTDMKQMRADDKYHYEEHANLVHEEHVRQIMQMPFLNFTSAWILFDFPVADRQEGYMDSDDGIHFKENVQRKYINDKGLVTRDRKTRKDAFYLYKAWWNHHEPTVYITGRRMTRLQANSDYCVKAYSNAKSLQLFVDGQPIQFLEHCPDPTNIIWTFCPIKLAPGKHVIRVEGDNHSDSVEKLVE</sequence>
<dbReference type="GO" id="GO:0004553">
    <property type="term" value="F:hydrolase activity, hydrolyzing O-glycosyl compounds"/>
    <property type="evidence" value="ECO:0007669"/>
    <property type="project" value="InterPro"/>
</dbReference>
<keyword evidence="8" id="KW-1185">Reference proteome</keyword>
<evidence type="ECO:0000256" key="1">
    <source>
        <dbReference type="ARBA" id="ARBA00007401"/>
    </source>
</evidence>
<dbReference type="Pfam" id="PF00703">
    <property type="entry name" value="Glyco_hydro_2"/>
    <property type="match status" value="1"/>
</dbReference>
<organism evidence="7 8">
    <name type="scientific">Hallella mizrahii</name>
    <dbReference type="NCBI Taxonomy" id="2606637"/>
    <lineage>
        <taxon>Bacteria</taxon>
        <taxon>Pseudomonadati</taxon>
        <taxon>Bacteroidota</taxon>
        <taxon>Bacteroidia</taxon>
        <taxon>Bacteroidales</taxon>
        <taxon>Prevotellaceae</taxon>
        <taxon>Hallella</taxon>
    </lineage>
</organism>
<reference evidence="7 8" key="1">
    <citation type="submission" date="2019-08" db="EMBL/GenBank/DDBJ databases">
        <title>In-depth cultivation of the pig gut microbiome towards novel bacterial diversity and tailored functional studies.</title>
        <authorList>
            <person name="Wylensek D."/>
            <person name="Hitch T.C.A."/>
            <person name="Clavel T."/>
        </authorList>
    </citation>
    <scope>NUCLEOTIDE SEQUENCE [LARGE SCALE GENOMIC DNA]</scope>
    <source>
        <strain evidence="7 8">LKV-178-WT-2A</strain>
    </source>
</reference>
<dbReference type="InterPro" id="IPR017853">
    <property type="entry name" value="GH"/>
</dbReference>
<dbReference type="SUPFAM" id="SSF51445">
    <property type="entry name" value="(Trans)glycosidases"/>
    <property type="match status" value="1"/>
</dbReference>
<name>A0A7K0KG71_9BACT</name>
<dbReference type="InterPro" id="IPR036156">
    <property type="entry name" value="Beta-gal/glucu_dom_sf"/>
</dbReference>
<feature type="domain" description="Glycoside hydrolase family 2 catalytic" evidence="5">
    <location>
        <begin position="302"/>
        <end position="625"/>
    </location>
</feature>
<dbReference type="SUPFAM" id="SSF49785">
    <property type="entry name" value="Galactose-binding domain-like"/>
    <property type="match status" value="1"/>
</dbReference>
<dbReference type="PRINTS" id="PR00132">
    <property type="entry name" value="GLHYDRLASE2"/>
</dbReference>
<dbReference type="Pfam" id="PF02837">
    <property type="entry name" value="Glyco_hydro_2_N"/>
    <property type="match status" value="1"/>
</dbReference>
<dbReference type="Gene3D" id="2.60.120.260">
    <property type="entry name" value="Galactose-binding domain-like"/>
    <property type="match status" value="1"/>
</dbReference>
<evidence type="ECO:0000256" key="3">
    <source>
        <dbReference type="ARBA" id="ARBA00023295"/>
    </source>
</evidence>
<dbReference type="PANTHER" id="PTHR42732">
    <property type="entry name" value="BETA-GALACTOSIDASE"/>
    <property type="match status" value="1"/>
</dbReference>
<gene>
    <name evidence="7" type="ORF">FYJ73_07120</name>
</gene>
<dbReference type="Pfam" id="PF02836">
    <property type="entry name" value="Glyco_hydro_2_C"/>
    <property type="match status" value="1"/>
</dbReference>
<evidence type="ECO:0000259" key="5">
    <source>
        <dbReference type="Pfam" id="PF02836"/>
    </source>
</evidence>
<dbReference type="GO" id="GO:0005975">
    <property type="term" value="P:carbohydrate metabolic process"/>
    <property type="evidence" value="ECO:0007669"/>
    <property type="project" value="InterPro"/>
</dbReference>
<feature type="domain" description="Glycoside hydrolase family 2 immunoglobulin-like beta-sandwich" evidence="4">
    <location>
        <begin position="190"/>
        <end position="295"/>
    </location>
</feature>
<dbReference type="InterPro" id="IPR006102">
    <property type="entry name" value="Ig-like_GH2"/>
</dbReference>
<proteinExistence type="inferred from homology"/>
<evidence type="ECO:0000313" key="7">
    <source>
        <dbReference type="EMBL" id="MST84440.1"/>
    </source>
</evidence>
<dbReference type="EMBL" id="VUNG01000014">
    <property type="protein sequence ID" value="MST84440.1"/>
    <property type="molecule type" value="Genomic_DNA"/>
</dbReference>
<dbReference type="SUPFAM" id="SSF49303">
    <property type="entry name" value="beta-Galactosidase/glucuronidase domain"/>
    <property type="match status" value="1"/>
</dbReference>
<evidence type="ECO:0008006" key="9">
    <source>
        <dbReference type="Google" id="ProtNLM"/>
    </source>
</evidence>
<dbReference type="PANTHER" id="PTHR42732:SF1">
    <property type="entry name" value="BETA-MANNOSIDASE"/>
    <property type="match status" value="1"/>
</dbReference>
<dbReference type="PROSITE" id="PS51257">
    <property type="entry name" value="PROKAR_LIPOPROTEIN"/>
    <property type="match status" value="1"/>
</dbReference>
<dbReference type="InterPro" id="IPR051913">
    <property type="entry name" value="GH2_Domain-Containing"/>
</dbReference>
<dbReference type="Proteomes" id="UP000438914">
    <property type="component" value="Unassembled WGS sequence"/>
</dbReference>
<comment type="similarity">
    <text evidence="1">Belongs to the glycosyl hydrolase 2 family.</text>
</comment>
<feature type="domain" description="Glycosyl hydrolases family 2 sugar binding" evidence="6">
    <location>
        <begin position="69"/>
        <end position="171"/>
    </location>
</feature>
<keyword evidence="3" id="KW-0326">Glycosidase</keyword>
<dbReference type="InterPro" id="IPR008979">
    <property type="entry name" value="Galactose-bd-like_sf"/>
</dbReference>
<dbReference type="InterPro" id="IPR006104">
    <property type="entry name" value="Glyco_hydro_2_N"/>
</dbReference>
<dbReference type="Gene3D" id="2.60.40.10">
    <property type="entry name" value="Immunoglobulins"/>
    <property type="match status" value="2"/>
</dbReference>
<dbReference type="AlphaFoldDB" id="A0A7K0KG71"/>